<reference evidence="1 2" key="1">
    <citation type="submission" date="2021-01" db="EMBL/GenBank/DDBJ databases">
        <title>Whole genome shotgun sequence of Plantactinospora mayteni NBRC 109088.</title>
        <authorList>
            <person name="Komaki H."/>
            <person name="Tamura T."/>
        </authorList>
    </citation>
    <scope>NUCLEOTIDE SEQUENCE [LARGE SCALE GENOMIC DNA]</scope>
    <source>
        <strain evidence="1 2">NBRC 109088</strain>
    </source>
</reference>
<dbReference type="RefSeq" id="WP_203856335.1">
    <property type="nucleotide sequence ID" value="NZ_BAAAZQ010000005.1"/>
</dbReference>
<accession>A0ABQ4EKG8</accession>
<gene>
    <name evidence="1" type="ORF">Pma05_12840</name>
</gene>
<comment type="caution">
    <text evidence="1">The sequence shown here is derived from an EMBL/GenBank/DDBJ whole genome shotgun (WGS) entry which is preliminary data.</text>
</comment>
<sequence length="155" mass="15748">MTPPVPRAITQATVRAVEAVRAQDPDALDEAVGELAPLPAEQVGLVLGAVLRLLLEQAHPDGLAGEDVQAVLVRCARSNAGWLPGLDVGVLALLLTGALGVHQMADEAPPPDPAAVARHAPLLVADLLAVTGGTVGDYLAAALSEIAVAETMELP</sequence>
<name>A0ABQ4EKG8_9ACTN</name>
<dbReference type="EMBL" id="BONX01000007">
    <property type="protein sequence ID" value="GIG94711.1"/>
    <property type="molecule type" value="Genomic_DNA"/>
</dbReference>
<evidence type="ECO:0000313" key="2">
    <source>
        <dbReference type="Proteomes" id="UP000621500"/>
    </source>
</evidence>
<evidence type="ECO:0008006" key="3">
    <source>
        <dbReference type="Google" id="ProtNLM"/>
    </source>
</evidence>
<keyword evidence="2" id="KW-1185">Reference proteome</keyword>
<protein>
    <recommendedName>
        <fullName evidence="3">DUF1232 domain-containing protein</fullName>
    </recommendedName>
</protein>
<evidence type="ECO:0000313" key="1">
    <source>
        <dbReference type="EMBL" id="GIG94711.1"/>
    </source>
</evidence>
<proteinExistence type="predicted"/>
<organism evidence="1 2">
    <name type="scientific">Plantactinospora mayteni</name>
    <dbReference type="NCBI Taxonomy" id="566021"/>
    <lineage>
        <taxon>Bacteria</taxon>
        <taxon>Bacillati</taxon>
        <taxon>Actinomycetota</taxon>
        <taxon>Actinomycetes</taxon>
        <taxon>Micromonosporales</taxon>
        <taxon>Micromonosporaceae</taxon>
        <taxon>Plantactinospora</taxon>
    </lineage>
</organism>
<dbReference type="Proteomes" id="UP000621500">
    <property type="component" value="Unassembled WGS sequence"/>
</dbReference>